<evidence type="ECO:0000313" key="1">
    <source>
        <dbReference type="EMBL" id="QJA76624.1"/>
    </source>
</evidence>
<protein>
    <submittedName>
        <fullName evidence="2">Uncharacterized protein</fullName>
    </submittedName>
</protein>
<dbReference type="EMBL" id="MT142752">
    <property type="protein sequence ID" value="QJA88085.1"/>
    <property type="molecule type" value="Genomic_DNA"/>
</dbReference>
<dbReference type="EMBL" id="MT142234">
    <property type="protein sequence ID" value="QJA76624.1"/>
    <property type="molecule type" value="Genomic_DNA"/>
</dbReference>
<organism evidence="2">
    <name type="scientific">viral metagenome</name>
    <dbReference type="NCBI Taxonomy" id="1070528"/>
    <lineage>
        <taxon>unclassified sequences</taxon>
        <taxon>metagenomes</taxon>
        <taxon>organismal metagenomes</taxon>
    </lineage>
</organism>
<evidence type="ECO:0000313" key="2">
    <source>
        <dbReference type="EMBL" id="QJA88085.1"/>
    </source>
</evidence>
<dbReference type="AlphaFoldDB" id="A0A6M3L430"/>
<gene>
    <name evidence="1" type="ORF">MM415A01475_0016</name>
    <name evidence="2" type="ORF">MM415B02830_0011</name>
</gene>
<sequence length="143" mass="16537">MKAISHKEINSKGRELMKIQKISQKLDKHSIIVKIKTTEAEGVYREEVARQTNIPLIPPYSIEVFNNTPDIVTKFKMMGFTGLKGILVSIEEDAGELLFKLKPITTRNNTYQIINIYAHEIGYILDQTFPMQLLLFPEQHYKE</sequence>
<reference evidence="2" key="1">
    <citation type="submission" date="2020-03" db="EMBL/GenBank/DDBJ databases">
        <title>The deep terrestrial virosphere.</title>
        <authorList>
            <person name="Holmfeldt K."/>
            <person name="Nilsson E."/>
            <person name="Simone D."/>
            <person name="Lopez-Fernandez M."/>
            <person name="Wu X."/>
            <person name="de Brujin I."/>
            <person name="Lundin D."/>
            <person name="Andersson A."/>
            <person name="Bertilsson S."/>
            <person name="Dopson M."/>
        </authorList>
    </citation>
    <scope>NUCLEOTIDE SEQUENCE</scope>
    <source>
        <strain evidence="1">MM415A01475</strain>
        <strain evidence="2">MM415B02830</strain>
    </source>
</reference>
<accession>A0A6M3L430</accession>
<proteinExistence type="predicted"/>
<name>A0A6M3L430_9ZZZZ</name>